<keyword evidence="2" id="KW-1185">Reference proteome</keyword>
<name>A0AAU9P8Q4_9ASTR</name>
<evidence type="ECO:0000313" key="1">
    <source>
        <dbReference type="EMBL" id="CAH1446603.1"/>
    </source>
</evidence>
<dbReference type="Pfam" id="PF02458">
    <property type="entry name" value="Transferase"/>
    <property type="match status" value="1"/>
</dbReference>
<reference evidence="1 2" key="1">
    <citation type="submission" date="2022-01" db="EMBL/GenBank/DDBJ databases">
        <authorList>
            <person name="Xiong W."/>
            <person name="Schranz E."/>
        </authorList>
    </citation>
    <scope>NUCLEOTIDE SEQUENCE [LARGE SCALE GENOMIC DNA]</scope>
</reference>
<dbReference type="InterPro" id="IPR023213">
    <property type="entry name" value="CAT-like_dom_sf"/>
</dbReference>
<comment type="caution">
    <text evidence="1">The sequence shown here is derived from an EMBL/GenBank/DDBJ whole genome shotgun (WGS) entry which is preliminary data.</text>
</comment>
<proteinExistence type="predicted"/>
<dbReference type="Gene3D" id="3.30.559.10">
    <property type="entry name" value="Chloramphenicol acetyltransferase-like domain"/>
    <property type="match status" value="1"/>
</dbReference>
<dbReference type="Proteomes" id="UP001157418">
    <property type="component" value="Unassembled WGS sequence"/>
</dbReference>
<organism evidence="1 2">
    <name type="scientific">Lactuca virosa</name>
    <dbReference type="NCBI Taxonomy" id="75947"/>
    <lineage>
        <taxon>Eukaryota</taxon>
        <taxon>Viridiplantae</taxon>
        <taxon>Streptophyta</taxon>
        <taxon>Embryophyta</taxon>
        <taxon>Tracheophyta</taxon>
        <taxon>Spermatophyta</taxon>
        <taxon>Magnoliopsida</taxon>
        <taxon>eudicotyledons</taxon>
        <taxon>Gunneridae</taxon>
        <taxon>Pentapetalae</taxon>
        <taxon>asterids</taxon>
        <taxon>campanulids</taxon>
        <taxon>Asterales</taxon>
        <taxon>Asteraceae</taxon>
        <taxon>Cichorioideae</taxon>
        <taxon>Cichorieae</taxon>
        <taxon>Lactucinae</taxon>
        <taxon>Lactuca</taxon>
    </lineage>
</organism>
<protein>
    <submittedName>
        <fullName evidence="1">Uncharacterized protein</fullName>
    </submittedName>
</protein>
<gene>
    <name evidence="1" type="ORF">LVIROSA_LOCUS32284</name>
</gene>
<evidence type="ECO:0000313" key="2">
    <source>
        <dbReference type="Proteomes" id="UP001157418"/>
    </source>
</evidence>
<dbReference type="EMBL" id="CAKMRJ010005523">
    <property type="protein sequence ID" value="CAH1446603.1"/>
    <property type="molecule type" value="Genomic_DNA"/>
</dbReference>
<dbReference type="AlphaFoldDB" id="A0AAU9P8Q4"/>
<accession>A0AAU9P8Q4</accession>
<sequence length="147" mass="16449">MGSDPKMKMKINIKKSSTIPLSEPIAGRLDRDEIDQIVINCNIEGVLFIEAELDSMLDTFGEFTSSPESAALLRLLITLTKFLPIHYCLHRVGDEERVLKVTFSGACCLEDTLAGKGYFLCKFLSVEDESEIMMVVVDGDIRWQTVV</sequence>